<dbReference type="EMBL" id="NBAG03000541">
    <property type="protein sequence ID" value="PNI16453.1"/>
    <property type="molecule type" value="Genomic_DNA"/>
</dbReference>
<protein>
    <submittedName>
        <fullName evidence="1">IL4I1 isoform 1</fullName>
    </submittedName>
</protein>
<proteinExistence type="predicted"/>
<evidence type="ECO:0000313" key="2">
    <source>
        <dbReference type="Proteomes" id="UP000236370"/>
    </source>
</evidence>
<accession>A0A2J8J105</accession>
<reference evidence="1 2" key="1">
    <citation type="submission" date="2017-12" db="EMBL/GenBank/DDBJ databases">
        <title>High-resolution comparative analysis of great ape genomes.</title>
        <authorList>
            <person name="Pollen A."/>
            <person name="Hastie A."/>
            <person name="Hormozdiari F."/>
            <person name="Dougherty M."/>
            <person name="Liu R."/>
            <person name="Chaisson M."/>
            <person name="Hoppe E."/>
            <person name="Hill C."/>
            <person name="Pang A."/>
            <person name="Hillier L."/>
            <person name="Baker C."/>
            <person name="Armstrong J."/>
            <person name="Shendure J."/>
            <person name="Paten B."/>
            <person name="Wilson R."/>
            <person name="Chao H."/>
            <person name="Schneider V."/>
            <person name="Ventura M."/>
            <person name="Kronenberg Z."/>
            <person name="Murali S."/>
            <person name="Gordon D."/>
            <person name="Cantsilieris S."/>
            <person name="Munson K."/>
            <person name="Nelson B."/>
            <person name="Raja A."/>
            <person name="Underwood J."/>
            <person name="Diekhans M."/>
            <person name="Fiddes I."/>
            <person name="Haussler D."/>
            <person name="Eichler E."/>
        </authorList>
    </citation>
    <scope>NUCLEOTIDE SEQUENCE [LARGE SCALE GENOMIC DNA]</scope>
    <source>
        <strain evidence="1">Yerkes chimp pedigree #C0471</strain>
    </source>
</reference>
<organism evidence="1 2">
    <name type="scientific">Pan troglodytes</name>
    <name type="common">Chimpanzee</name>
    <dbReference type="NCBI Taxonomy" id="9598"/>
    <lineage>
        <taxon>Eukaryota</taxon>
        <taxon>Metazoa</taxon>
        <taxon>Chordata</taxon>
        <taxon>Craniata</taxon>
        <taxon>Vertebrata</taxon>
        <taxon>Euteleostomi</taxon>
        <taxon>Mammalia</taxon>
        <taxon>Eutheria</taxon>
        <taxon>Euarchontoglires</taxon>
        <taxon>Primates</taxon>
        <taxon>Haplorrhini</taxon>
        <taxon>Catarrhini</taxon>
        <taxon>Hominidae</taxon>
        <taxon>Pan</taxon>
    </lineage>
</organism>
<evidence type="ECO:0000313" key="1">
    <source>
        <dbReference type="EMBL" id="PNI16453.1"/>
    </source>
</evidence>
<dbReference type="Proteomes" id="UP000236370">
    <property type="component" value="Unassembled WGS sequence"/>
</dbReference>
<sequence length="82" mass="9054">MPNDDFCPGLTIKAMGAERAPQRQPCNTISHRELWPHWPCASSSLSPSSSAWWPPGTGRLNAAKTPSRNACRILTMSSCSRW</sequence>
<dbReference type="AlphaFoldDB" id="A0A2J8J105"/>
<gene>
    <name evidence="1" type="ORF">CK820_G0051511</name>
</gene>
<comment type="caution">
    <text evidence="1">The sequence shown here is derived from an EMBL/GenBank/DDBJ whole genome shotgun (WGS) entry which is preliminary data.</text>
</comment>
<name>A0A2J8J105_PANTR</name>